<keyword evidence="3" id="KW-1185">Reference proteome</keyword>
<dbReference type="Proteomes" id="UP000269721">
    <property type="component" value="Unassembled WGS sequence"/>
</dbReference>
<dbReference type="GO" id="GO:0015074">
    <property type="term" value="P:DNA integration"/>
    <property type="evidence" value="ECO:0007669"/>
    <property type="project" value="InterPro"/>
</dbReference>
<reference evidence="3" key="1">
    <citation type="journal article" date="2018" name="Nat. Microbiol.">
        <title>Leveraging single-cell genomics to expand the fungal tree of life.</title>
        <authorList>
            <person name="Ahrendt S.R."/>
            <person name="Quandt C.A."/>
            <person name="Ciobanu D."/>
            <person name="Clum A."/>
            <person name="Salamov A."/>
            <person name="Andreopoulos B."/>
            <person name="Cheng J.F."/>
            <person name="Woyke T."/>
            <person name="Pelin A."/>
            <person name="Henrissat B."/>
            <person name="Reynolds N.K."/>
            <person name="Benny G.L."/>
            <person name="Smith M.E."/>
            <person name="James T.Y."/>
            <person name="Grigoriev I.V."/>
        </authorList>
    </citation>
    <scope>NUCLEOTIDE SEQUENCE [LARGE SCALE GENOMIC DNA]</scope>
</reference>
<organism evidence="2 3">
    <name type="scientific">Blyttiomyces helicus</name>
    <dbReference type="NCBI Taxonomy" id="388810"/>
    <lineage>
        <taxon>Eukaryota</taxon>
        <taxon>Fungi</taxon>
        <taxon>Fungi incertae sedis</taxon>
        <taxon>Chytridiomycota</taxon>
        <taxon>Chytridiomycota incertae sedis</taxon>
        <taxon>Chytridiomycetes</taxon>
        <taxon>Chytridiomycetes incertae sedis</taxon>
        <taxon>Blyttiomyces</taxon>
    </lineage>
</organism>
<dbReference type="SUPFAM" id="SSF56349">
    <property type="entry name" value="DNA breaking-rejoining enzymes"/>
    <property type="match status" value="1"/>
</dbReference>
<dbReference type="OrthoDB" id="28939at2759"/>
<evidence type="ECO:0000313" key="2">
    <source>
        <dbReference type="EMBL" id="RKO83464.1"/>
    </source>
</evidence>
<dbReference type="EMBL" id="ML001212">
    <property type="protein sequence ID" value="RKO83464.1"/>
    <property type="molecule type" value="Genomic_DNA"/>
</dbReference>
<dbReference type="AlphaFoldDB" id="A0A4P9VV23"/>
<dbReference type="GO" id="GO:0003677">
    <property type="term" value="F:DNA binding"/>
    <property type="evidence" value="ECO:0007669"/>
    <property type="project" value="InterPro"/>
</dbReference>
<feature type="non-terminal residue" evidence="2">
    <location>
        <position position="442"/>
    </location>
</feature>
<dbReference type="InterPro" id="IPR011010">
    <property type="entry name" value="DNA_brk_join_enz"/>
</dbReference>
<keyword evidence="1" id="KW-0233">DNA recombination</keyword>
<protein>
    <submittedName>
        <fullName evidence="2">Uncharacterized protein</fullName>
    </submittedName>
</protein>
<dbReference type="Gene3D" id="1.10.443.10">
    <property type="entry name" value="Intergrase catalytic core"/>
    <property type="match status" value="1"/>
</dbReference>
<proteinExistence type="predicted"/>
<evidence type="ECO:0000313" key="3">
    <source>
        <dbReference type="Proteomes" id="UP000269721"/>
    </source>
</evidence>
<name>A0A4P9VV23_9FUNG</name>
<evidence type="ECO:0000256" key="1">
    <source>
        <dbReference type="ARBA" id="ARBA00023172"/>
    </source>
</evidence>
<sequence length="442" mass="50386">MSAPAPTTVPPTRHVPNFFWTAEDHRRLCELNMITQGEPTTLIYVALKGGGHPLHGPPHHNPIQRAFLHDLRKFEKWTIERARMFFALMLFHMHFFHGTSYDVQTQTGNPMFSPQVHVCVKDINNRAKIHRVHSLRGIRDWGFAALKIATGTRIRELTKLLLQDINFQKGRDGGKIGHRFMVPKNNGPDMPESRQLCAVRVICYYLLNHPDADNPDAYLFPTEKRWCEHTVSYESDSPLPLKEVHSHFKTVMIDAGLTAIRTKENGERVTVARYTSHATRRTFFVWAGMSGNDQLVKEIGRCGRGSRPKALMKYARQGRSAVWAWINEGKRLGEPEGARPPRNYPANRSWRLRDPESREKRYGGAETHLELPVGLPSTIRKIPPSSDSFPHESANPACFTSMMTTTKSESEIRRDRGSAELGKHMLQGWVLTEQVCPVKNCD</sequence>
<dbReference type="GO" id="GO:0006310">
    <property type="term" value="P:DNA recombination"/>
    <property type="evidence" value="ECO:0007669"/>
    <property type="project" value="UniProtKB-KW"/>
</dbReference>
<accession>A0A4P9VV23</accession>
<gene>
    <name evidence="2" type="ORF">BDK51DRAFT_30367</name>
</gene>
<dbReference type="InterPro" id="IPR013762">
    <property type="entry name" value="Integrase-like_cat_sf"/>
</dbReference>